<gene>
    <name evidence="1" type="ordered locus">G5S_0440</name>
</gene>
<accession>A0AA34RCZ7</accession>
<dbReference type="AlphaFoldDB" id="A0AA34RCZ7"/>
<dbReference type="RefSeq" id="WP_013712512.1">
    <property type="nucleotide sequence ID" value="NC_015408.1"/>
</dbReference>
<evidence type="ECO:0000313" key="2">
    <source>
        <dbReference type="Proteomes" id="UP000008305"/>
    </source>
</evidence>
<evidence type="ECO:0000313" key="1">
    <source>
        <dbReference type="EMBL" id="AEB41434.1"/>
    </source>
</evidence>
<dbReference type="Proteomes" id="UP000008305">
    <property type="component" value="Chromosome"/>
</dbReference>
<sequence>MLTCLFLGIPLPKDFSPKVHPPIVTTIFQGKTFLGVRSKEGDPLVLDDIDLISCSLQDFLYESIPLHYQSLYKNISLVIFPEILIGAPQDASLKSEIALSHQELLSK</sequence>
<organism evidence="1 2">
    <name type="scientific">Chlamydia pecorum (strain ATCC VR-628 / DSM 29919 / E58)</name>
    <name type="common">Chlamydophila pecorum</name>
    <dbReference type="NCBI Taxonomy" id="331635"/>
    <lineage>
        <taxon>Bacteria</taxon>
        <taxon>Pseudomonadati</taxon>
        <taxon>Chlamydiota</taxon>
        <taxon>Chlamydiia</taxon>
        <taxon>Chlamydiales</taxon>
        <taxon>Chlamydiaceae</taxon>
        <taxon>Chlamydia/Chlamydophila group</taxon>
        <taxon>Chlamydia</taxon>
    </lineage>
</organism>
<name>A0AA34RCZ7_CHLPE</name>
<dbReference type="KEGG" id="cpm:G5S_0440"/>
<reference evidence="1 2" key="1">
    <citation type="journal article" date="2011" name="J. Bacteriol.">
        <title>Genome sequence of the obligate intracellular animal pathogen Chlamydia pecorum E58.</title>
        <authorList>
            <person name="Mojica S."/>
            <person name="Huot Creasy H."/>
            <person name="Daugherty S."/>
            <person name="Read T.D."/>
            <person name="Kim T."/>
            <person name="Kaltenboeck B."/>
            <person name="Bavoil P."/>
            <person name="Myers G.S."/>
        </authorList>
    </citation>
    <scope>NUCLEOTIDE SEQUENCE [LARGE SCALE GENOMIC DNA]</scope>
    <source>
        <strain evidence="1 2">E58</strain>
    </source>
</reference>
<keyword evidence="2" id="KW-1185">Reference proteome</keyword>
<protein>
    <submittedName>
        <fullName evidence="1">Uncharacterized protein</fullName>
    </submittedName>
</protein>
<dbReference type="EMBL" id="CP002608">
    <property type="protein sequence ID" value="AEB41434.1"/>
    <property type="molecule type" value="Genomic_DNA"/>
</dbReference>
<proteinExistence type="predicted"/>